<feature type="transmembrane region" description="Helical" evidence="1">
    <location>
        <begin position="20"/>
        <end position="37"/>
    </location>
</feature>
<geneLocation type="mitochondrion" evidence="2"/>
<evidence type="ECO:0000313" key="2">
    <source>
        <dbReference type="EMBL" id="AOC83868.1"/>
    </source>
</evidence>
<keyword evidence="1" id="KW-1133">Transmembrane helix</keyword>
<reference evidence="3" key="2">
    <citation type="journal article" date="2017" name="Sci. Rep.">
        <title>Evolution of sex-dependent mtDNA transmission in freshwater mussels (Bivalvia: Unionida).</title>
        <authorList>
            <person name="Guerra D."/>
            <person name="Plazzi F."/>
            <person name="Stewart D.T."/>
            <person name="Bogan A.E."/>
            <person name="Hoeh W.R."/>
            <person name="Breton S."/>
        </authorList>
    </citation>
    <scope>NUCLEOTIDE SEQUENCE</scope>
    <source>
        <strain evidence="3">H1526g</strain>
        <tissue evidence="3">Gonad</tissue>
    </source>
</reference>
<protein>
    <submittedName>
        <fullName evidence="3">M-ORF</fullName>
    </submittedName>
    <submittedName>
        <fullName evidence="2">MORF</fullName>
    </submittedName>
</protein>
<dbReference type="PROSITE" id="PS51257">
    <property type="entry name" value="PROKAR_LIPOPROTEIN"/>
    <property type="match status" value="1"/>
</dbReference>
<dbReference type="EMBL" id="KU728095">
    <property type="protein sequence ID" value="AOC83868.1"/>
    <property type="molecule type" value="Genomic_DNA"/>
</dbReference>
<evidence type="ECO:0000256" key="1">
    <source>
        <dbReference type="SAM" id="Phobius"/>
    </source>
</evidence>
<dbReference type="EMBL" id="KU873124">
    <property type="protein sequence ID" value="AQT38577.1"/>
    <property type="molecule type" value="Genomic_DNA"/>
</dbReference>
<evidence type="ECO:0000313" key="3">
    <source>
        <dbReference type="EMBL" id="AQT38577.1"/>
    </source>
</evidence>
<proteinExistence type="predicted"/>
<keyword evidence="1" id="KW-0472">Membrane</keyword>
<dbReference type="AlphaFoldDB" id="A0A1B2TRY4"/>
<keyword evidence="2" id="KW-0496">Mitochondrion</keyword>
<name>A0A1B2TRY4_CUMMO</name>
<reference evidence="2" key="1">
    <citation type="journal article" date="2016" name="BMC Genomics">
        <title>In silico analyses of mitochondrial ORFans in freshwater mussels (Bivalvia: Unionoida) provide a framework for future studies of their origin and function.</title>
        <authorList>
            <person name="Mitchell A."/>
            <person name="Guerra D."/>
            <person name="Stewart D."/>
            <person name="Breton S."/>
        </authorList>
    </citation>
    <scope>NUCLEOTIDE SEQUENCE</scope>
    <source>
        <tissue evidence="2">Gonad</tissue>
    </source>
</reference>
<keyword evidence="1" id="KW-0812">Transmembrane</keyword>
<organism evidence="2">
    <name type="scientific">Cumberlandia monodonta</name>
    <name type="common">Spectacle case pearly mussel</name>
    <name type="synonym">Margaritifera monodonta</name>
    <dbReference type="NCBI Taxonomy" id="52365"/>
    <lineage>
        <taxon>Eukaryota</taxon>
        <taxon>Metazoa</taxon>
        <taxon>Spiralia</taxon>
        <taxon>Lophotrochozoa</taxon>
        <taxon>Mollusca</taxon>
        <taxon>Bivalvia</taxon>
        <taxon>Autobranchia</taxon>
        <taxon>Heteroconchia</taxon>
        <taxon>Palaeoheterodonta</taxon>
        <taxon>Unionida</taxon>
        <taxon>Unionoidea</taxon>
        <taxon>Margaritiferidae</taxon>
        <taxon>Cumberlandia</taxon>
    </lineage>
</organism>
<gene>
    <name evidence="2" type="primary">Morf</name>
    <name evidence="3" type="synonym">M-orf</name>
</gene>
<sequence>MKATLCKVIEFVLDNGWLCLFYFVLFMACSNVLWRVYKVRKGLYKKVKRVIGVIWKPTAVSVKIKKDKVEKPKVMEKAKKGKKAAVSGKVGKKSGG</sequence>
<accession>A0A1B2TRY4</accession>